<protein>
    <submittedName>
        <fullName evidence="4">ORF6C domain-containing protein</fullName>
    </submittedName>
</protein>
<reference evidence="4 5" key="1">
    <citation type="submission" date="2021-01" db="EMBL/GenBank/DDBJ databases">
        <title>High-quality draft genome sequence data of six Lactiplantibacillus plantarum subsp. argentoratensis strains isolated from various Greek sourdoughs.</title>
        <authorList>
            <person name="Syrokou M.K."/>
            <person name="Paramithiotis S."/>
            <person name="Skandamis P.N."/>
            <person name="Drosinos E.H."/>
            <person name="Bosnea L."/>
            <person name="Mataragas M."/>
        </authorList>
    </citation>
    <scope>NUCLEOTIDE SEQUENCE [LARGE SCALE GENOMIC DNA]</scope>
    <source>
        <strain evidence="4 5">LQC 2520</strain>
    </source>
</reference>
<evidence type="ECO:0000259" key="3">
    <source>
        <dbReference type="Pfam" id="PF10552"/>
    </source>
</evidence>
<dbReference type="Proteomes" id="UP000694640">
    <property type="component" value="Unassembled WGS sequence"/>
</dbReference>
<name>A0ABS5UGN1_9LACO</name>
<feature type="domain" description="KilA-N DNA-binding" evidence="2">
    <location>
        <begin position="7"/>
        <end position="91"/>
    </location>
</feature>
<evidence type="ECO:0000313" key="4">
    <source>
        <dbReference type="EMBL" id="MBT1137672.1"/>
    </source>
</evidence>
<dbReference type="Pfam" id="PF10552">
    <property type="entry name" value="ORF6C"/>
    <property type="match status" value="1"/>
</dbReference>
<feature type="coiled-coil region" evidence="1">
    <location>
        <begin position="124"/>
        <end position="151"/>
    </location>
</feature>
<dbReference type="Pfam" id="PF10543">
    <property type="entry name" value="ORF6N"/>
    <property type="match status" value="1"/>
</dbReference>
<proteinExistence type="predicted"/>
<comment type="caution">
    <text evidence="4">The sequence shown here is derived from an EMBL/GenBank/DDBJ whole genome shotgun (WGS) entry which is preliminary data.</text>
</comment>
<evidence type="ECO:0000259" key="2">
    <source>
        <dbReference type="Pfam" id="PF10543"/>
    </source>
</evidence>
<dbReference type="InterPro" id="IPR018878">
    <property type="entry name" value="ORF6C_dom"/>
</dbReference>
<feature type="domain" description="ORF6C" evidence="3">
    <location>
        <begin position="126"/>
        <end position="232"/>
    </location>
</feature>
<evidence type="ECO:0000313" key="5">
    <source>
        <dbReference type="Proteomes" id="UP000694640"/>
    </source>
</evidence>
<keyword evidence="5" id="KW-1185">Reference proteome</keyword>
<gene>
    <name evidence="4" type="ORF">JKL17_05980</name>
</gene>
<evidence type="ECO:0000256" key="1">
    <source>
        <dbReference type="SAM" id="Coils"/>
    </source>
</evidence>
<accession>A0ABS5UGN1</accession>
<dbReference type="InterPro" id="IPR018873">
    <property type="entry name" value="KilA-N_DNA-bd_domain"/>
</dbReference>
<sequence>MQDVEQIKFNGELILTTEQLAEFYGATNTAIKQNFANNKTKFIEGIHYYLLKANSLKQFKSQVENFDLPINKFSSHLYLWTKRGASRHSKMLGTDRAWDMFDELEENYFNPSRPALPTSPRELAKLALDANEETNQRLDDVEDDLKDLKENQVIPQPDYNVLARRINQRVSEVSNSYGSITQQQRGELFKDINSGVKKIAGVSARSMLRKKDYRMVMDFVNDWEPSTATKTIIRQTSLKV</sequence>
<dbReference type="RefSeq" id="WP_214417713.1">
    <property type="nucleotide sequence ID" value="NZ_JAEQMM010000003.1"/>
</dbReference>
<organism evidence="4 5">
    <name type="scientific">Lactiplantibacillus argentoratensis</name>
    <dbReference type="NCBI Taxonomy" id="271881"/>
    <lineage>
        <taxon>Bacteria</taxon>
        <taxon>Bacillati</taxon>
        <taxon>Bacillota</taxon>
        <taxon>Bacilli</taxon>
        <taxon>Lactobacillales</taxon>
        <taxon>Lactobacillaceae</taxon>
        <taxon>Lactiplantibacillus</taxon>
    </lineage>
</organism>
<keyword evidence="1" id="KW-0175">Coiled coil</keyword>
<dbReference type="EMBL" id="JAEQMM010000003">
    <property type="protein sequence ID" value="MBT1137672.1"/>
    <property type="molecule type" value="Genomic_DNA"/>
</dbReference>